<dbReference type="InterPro" id="IPR001915">
    <property type="entry name" value="Peptidase_M48"/>
</dbReference>
<comment type="cofactor">
    <cofactor evidence="12">
        <name>Zn(2+)</name>
        <dbReference type="ChEBI" id="CHEBI:29105"/>
    </cofactor>
    <text evidence="12">Binds 1 zinc ion per subunit.</text>
</comment>
<keyword evidence="15" id="KW-1185">Reference proteome</keyword>
<name>A0A0B2A4Q3_9MICO</name>
<evidence type="ECO:0000256" key="1">
    <source>
        <dbReference type="ARBA" id="ARBA00004651"/>
    </source>
</evidence>
<evidence type="ECO:0000256" key="10">
    <source>
        <dbReference type="ARBA" id="ARBA00023049"/>
    </source>
</evidence>
<dbReference type="STRING" id="1348253.LK09_05620"/>
<dbReference type="CDD" id="cd07340">
    <property type="entry name" value="M48B_Htpx_like"/>
    <property type="match status" value="1"/>
</dbReference>
<feature type="transmembrane region" description="Helical" evidence="12">
    <location>
        <begin position="38"/>
        <end position="58"/>
    </location>
</feature>
<keyword evidence="7 12" id="KW-0378">Hydrolase</keyword>
<evidence type="ECO:0000313" key="15">
    <source>
        <dbReference type="Proteomes" id="UP000031030"/>
    </source>
</evidence>
<dbReference type="PANTHER" id="PTHR43221:SF1">
    <property type="entry name" value="PROTEASE HTPX"/>
    <property type="match status" value="1"/>
</dbReference>
<evidence type="ECO:0000256" key="12">
    <source>
        <dbReference type="HAMAP-Rule" id="MF_00188"/>
    </source>
</evidence>
<keyword evidence="5 12" id="KW-0812">Transmembrane</keyword>
<dbReference type="InterPro" id="IPR022919">
    <property type="entry name" value="Pept_M48_protease_HtpX"/>
</dbReference>
<feature type="active site" evidence="12">
    <location>
        <position position="142"/>
    </location>
</feature>
<dbReference type="RefSeq" id="WP_039397016.1">
    <property type="nucleotide sequence ID" value="NZ_JTDK01000006.1"/>
</dbReference>
<keyword evidence="8 12" id="KW-0862">Zinc</keyword>
<keyword evidence="11 12" id="KW-0472">Membrane</keyword>
<feature type="binding site" evidence="12">
    <location>
        <position position="145"/>
    </location>
    <ligand>
        <name>Zn(2+)</name>
        <dbReference type="ChEBI" id="CHEBI:29105"/>
        <note>catalytic</note>
    </ligand>
</feature>
<keyword evidence="3 12" id="KW-1003">Cell membrane</keyword>
<evidence type="ECO:0000256" key="5">
    <source>
        <dbReference type="ARBA" id="ARBA00022692"/>
    </source>
</evidence>
<dbReference type="GO" id="GO:0004222">
    <property type="term" value="F:metalloendopeptidase activity"/>
    <property type="evidence" value="ECO:0007669"/>
    <property type="project" value="UniProtKB-UniRule"/>
</dbReference>
<keyword evidence="6 12" id="KW-0479">Metal-binding</keyword>
<dbReference type="PANTHER" id="PTHR43221">
    <property type="entry name" value="PROTEASE HTPX"/>
    <property type="match status" value="1"/>
</dbReference>
<organism evidence="14 15">
    <name type="scientific">Microbacterium mangrovi</name>
    <dbReference type="NCBI Taxonomy" id="1348253"/>
    <lineage>
        <taxon>Bacteria</taxon>
        <taxon>Bacillati</taxon>
        <taxon>Actinomycetota</taxon>
        <taxon>Actinomycetes</taxon>
        <taxon>Micrococcales</taxon>
        <taxon>Microbacteriaceae</taxon>
        <taxon>Microbacterium</taxon>
    </lineage>
</organism>
<reference evidence="14 15" key="1">
    <citation type="submission" date="2014-11" db="EMBL/GenBank/DDBJ databases">
        <title>Genome sequence of Microbacterium mangrovi MUSC 115(T).</title>
        <authorList>
            <person name="Lee L.-H."/>
        </authorList>
    </citation>
    <scope>NUCLEOTIDE SEQUENCE [LARGE SCALE GENOMIC DNA]</scope>
    <source>
        <strain evidence="14 15">MUSC 115</strain>
    </source>
</reference>
<dbReference type="GO" id="GO:0006508">
    <property type="term" value="P:proteolysis"/>
    <property type="evidence" value="ECO:0007669"/>
    <property type="project" value="UniProtKB-KW"/>
</dbReference>
<evidence type="ECO:0000256" key="8">
    <source>
        <dbReference type="ARBA" id="ARBA00022833"/>
    </source>
</evidence>
<feature type="transmembrane region" description="Helical" evidence="12">
    <location>
        <begin position="12"/>
        <end position="32"/>
    </location>
</feature>
<evidence type="ECO:0000256" key="4">
    <source>
        <dbReference type="ARBA" id="ARBA00022670"/>
    </source>
</evidence>
<comment type="caution">
    <text evidence="14">The sequence shown here is derived from an EMBL/GenBank/DDBJ whole genome shotgun (WGS) entry which is preliminary data.</text>
</comment>
<protein>
    <recommendedName>
        <fullName evidence="12">Protease HtpX homolog</fullName>
        <ecNumber evidence="12">3.4.24.-</ecNumber>
    </recommendedName>
</protein>
<evidence type="ECO:0000256" key="9">
    <source>
        <dbReference type="ARBA" id="ARBA00022989"/>
    </source>
</evidence>
<evidence type="ECO:0000256" key="11">
    <source>
        <dbReference type="ARBA" id="ARBA00023136"/>
    </source>
</evidence>
<dbReference type="Pfam" id="PF01435">
    <property type="entry name" value="Peptidase_M48"/>
    <property type="match status" value="1"/>
</dbReference>
<comment type="similarity">
    <text evidence="2 12">Belongs to the peptidase M48B family.</text>
</comment>
<evidence type="ECO:0000256" key="7">
    <source>
        <dbReference type="ARBA" id="ARBA00022801"/>
    </source>
</evidence>
<keyword evidence="4 12" id="KW-0645">Protease</keyword>
<feature type="transmembrane region" description="Helical" evidence="12">
    <location>
        <begin position="192"/>
        <end position="214"/>
    </location>
</feature>
<feature type="transmembrane region" description="Helical" evidence="12">
    <location>
        <begin position="153"/>
        <end position="172"/>
    </location>
</feature>
<dbReference type="AlphaFoldDB" id="A0A0B2A4Q3"/>
<dbReference type="GO" id="GO:0008270">
    <property type="term" value="F:zinc ion binding"/>
    <property type="evidence" value="ECO:0007669"/>
    <property type="project" value="UniProtKB-UniRule"/>
</dbReference>
<evidence type="ECO:0000313" key="14">
    <source>
        <dbReference type="EMBL" id="KHK98474.1"/>
    </source>
</evidence>
<keyword evidence="10 12" id="KW-0482">Metalloprotease</keyword>
<dbReference type="HAMAP" id="MF_00188">
    <property type="entry name" value="Pept_M48_protease_HtpX"/>
    <property type="match status" value="1"/>
</dbReference>
<comment type="subcellular location">
    <subcellularLocation>
        <location evidence="1 12">Cell membrane</location>
        <topology evidence="1 12">Multi-pass membrane protein</topology>
    </subcellularLocation>
</comment>
<feature type="binding site" evidence="12">
    <location>
        <position position="141"/>
    </location>
    <ligand>
        <name>Zn(2+)</name>
        <dbReference type="ChEBI" id="CHEBI:29105"/>
        <note>catalytic</note>
    </ligand>
</feature>
<evidence type="ECO:0000256" key="2">
    <source>
        <dbReference type="ARBA" id="ARBA00009779"/>
    </source>
</evidence>
<dbReference type="Gene3D" id="3.30.2010.10">
    <property type="entry name" value="Metalloproteases ('zincins'), catalytic domain"/>
    <property type="match status" value="1"/>
</dbReference>
<dbReference type="EC" id="3.4.24.-" evidence="12"/>
<evidence type="ECO:0000256" key="6">
    <source>
        <dbReference type="ARBA" id="ARBA00022723"/>
    </source>
</evidence>
<feature type="binding site" evidence="12">
    <location>
        <position position="223"/>
    </location>
    <ligand>
        <name>Zn(2+)</name>
        <dbReference type="ChEBI" id="CHEBI:29105"/>
        <note>catalytic</note>
    </ligand>
</feature>
<dbReference type="EMBL" id="JTDK01000006">
    <property type="protein sequence ID" value="KHK98474.1"/>
    <property type="molecule type" value="Genomic_DNA"/>
</dbReference>
<evidence type="ECO:0000256" key="3">
    <source>
        <dbReference type="ARBA" id="ARBA00022475"/>
    </source>
</evidence>
<gene>
    <name evidence="12" type="primary">htpX</name>
    <name evidence="14" type="ORF">LK09_05620</name>
</gene>
<dbReference type="InterPro" id="IPR050083">
    <property type="entry name" value="HtpX_protease"/>
</dbReference>
<keyword evidence="9 12" id="KW-1133">Transmembrane helix</keyword>
<accession>A0A0B2A4Q3</accession>
<sequence length="299" mass="32479">MYSAIARNKRNTWFILIGFVIFIGVLGLLAGWLMSNNWWVTAFVLLGAAGYAAVQYFAASGEALALAGAFEVTQADAPRYWRIVENLCITTGSPMPRLYVVEDPAPNAFATGRKPELAAITVTTGLFEIMTDRELEGVLGHELGHIRNYDIRVSMLVFGLVVAVGLIADIMLRMAFWGGGRRSNDNNGGGQLQVLFLIFGIVAAVLAPILAGGVQAAISRQREYLADATSALTTRDPDGLASALAKLQDHARPLARVNTSMAHLWIADPLRPNALERMFSTHPPIPDRIARLQDMGGRF</sequence>
<dbReference type="GO" id="GO:0005886">
    <property type="term" value="C:plasma membrane"/>
    <property type="evidence" value="ECO:0007669"/>
    <property type="project" value="UniProtKB-SubCell"/>
</dbReference>
<proteinExistence type="inferred from homology"/>
<evidence type="ECO:0000259" key="13">
    <source>
        <dbReference type="Pfam" id="PF01435"/>
    </source>
</evidence>
<feature type="domain" description="Peptidase M48" evidence="13">
    <location>
        <begin position="80"/>
        <end position="294"/>
    </location>
</feature>
<dbReference type="Proteomes" id="UP000031030">
    <property type="component" value="Unassembled WGS sequence"/>
</dbReference>
<dbReference type="OrthoDB" id="15218at2"/>